<dbReference type="OrthoDB" id="1683552at2"/>
<dbReference type="STRING" id="1385512.N784_09650"/>
<comment type="caution">
    <text evidence="1">The sequence shown here is derived from an EMBL/GenBank/DDBJ whole genome shotgun (WGS) entry which is preliminary data.</text>
</comment>
<dbReference type="Proteomes" id="UP000030401">
    <property type="component" value="Unassembled WGS sequence"/>
</dbReference>
<gene>
    <name evidence="1" type="ORF">N784_09650</name>
</gene>
<dbReference type="AlphaFoldDB" id="A0A0A5G2I0"/>
<dbReference type="EMBL" id="AVPG01000024">
    <property type="protein sequence ID" value="KGX85295.1"/>
    <property type="molecule type" value="Genomic_DNA"/>
</dbReference>
<proteinExistence type="predicted"/>
<keyword evidence="2" id="KW-1185">Reference proteome</keyword>
<dbReference type="eggNOG" id="ENOG5033AT6">
    <property type="taxonomic scope" value="Bacteria"/>
</dbReference>
<accession>A0A0A5G2I0</accession>
<organism evidence="1 2">
    <name type="scientific">Pontibacillus litoralis JSM 072002</name>
    <dbReference type="NCBI Taxonomy" id="1385512"/>
    <lineage>
        <taxon>Bacteria</taxon>
        <taxon>Bacillati</taxon>
        <taxon>Bacillota</taxon>
        <taxon>Bacilli</taxon>
        <taxon>Bacillales</taxon>
        <taxon>Bacillaceae</taxon>
        <taxon>Pontibacillus</taxon>
    </lineage>
</organism>
<evidence type="ECO:0000313" key="2">
    <source>
        <dbReference type="Proteomes" id="UP000030401"/>
    </source>
</evidence>
<reference evidence="1 2" key="1">
    <citation type="submission" date="2013-08" db="EMBL/GenBank/DDBJ databases">
        <authorList>
            <person name="Huang J."/>
            <person name="Wang G."/>
        </authorList>
    </citation>
    <scope>NUCLEOTIDE SEQUENCE [LARGE SCALE GENOMIC DNA]</scope>
    <source>
        <strain evidence="1 2">JSM 072002</strain>
    </source>
</reference>
<evidence type="ECO:0000313" key="1">
    <source>
        <dbReference type="EMBL" id="KGX85295.1"/>
    </source>
</evidence>
<name>A0A0A5G2I0_9BACI</name>
<protein>
    <submittedName>
        <fullName evidence="1">Uncharacterized protein</fullName>
    </submittedName>
</protein>
<dbReference type="RefSeq" id="WP_036835642.1">
    <property type="nucleotide sequence ID" value="NZ_AVPG01000024.1"/>
</dbReference>
<sequence>MFICPVCNGLQSLQMQCLNCNQIMNNQGRVADYFDEYSPYLQDEGLKMIDGDSCSSLNHTCVHLLYCFNCGNEQSYAIEENNT</sequence>